<name>A0ABD3PTZ7_9STRA</name>
<dbReference type="PANTHER" id="PTHR35276:SF1">
    <property type="entry name" value="TRNA (MNM(5)S(2)U34)-METHYLTRANSFERASE, CHLOROPLASTIC"/>
    <property type="match status" value="1"/>
</dbReference>
<dbReference type="Pfam" id="PF06962">
    <property type="entry name" value="rRNA_methylase"/>
    <property type="match status" value="1"/>
</dbReference>
<accession>A0ABD3PTZ7</accession>
<dbReference type="InterPro" id="IPR010719">
    <property type="entry name" value="MnmM_MeTrfase"/>
</dbReference>
<gene>
    <name evidence="1" type="ORF">ACHAWO_013012</name>
</gene>
<comment type="caution">
    <text evidence="1">The sequence shown here is derived from an EMBL/GenBank/DDBJ whole genome shotgun (WGS) entry which is preliminary data.</text>
</comment>
<sequence>MSSSMLFSPLLKNHQVTGRLSSSAVTRNDNLPMISRCLDRRCLSRLSRLYNEKDKDLSVQRQSSSQIPRSSSLVDTLLHKTKSRALRTLSITATGNWDNTTETQPSEATYDSVQNVIDAAVIRSSSTLDGAENKDTESICTKAADEPKQHQDKRTYLNNPCVTPTALAHTLWKSTIIPYQDTVIDATCGNGKDCLALTKILFPDGKTATSDLHPNLIGIDIQSRAIANTQLSLLSSLPEEIYYNHVTLLEQSHEHLLDLIQPRKDGKKQQVGLVCYNLGYLPGGQATNVNYKDVTTQTQTTLNSIADAALLLRVGGLLSVMTYPGTNLEESIAVEHFVEGLAMLATRDEGGWRGYLECIPDYSFDEEGSNDGRVRDVVSRSIQRVANDEIPKQTWRAFVHKPLGRPMSPILATAHRIK</sequence>
<dbReference type="PANTHER" id="PTHR35276">
    <property type="entry name" value="S-ADENOSYL-L-METHIONINE-DEPENDENT METHYLTRANSFERASES SUPERFAMILY PROTEIN"/>
    <property type="match status" value="1"/>
</dbReference>
<proteinExistence type="predicted"/>
<reference evidence="1 2" key="1">
    <citation type="submission" date="2024-10" db="EMBL/GenBank/DDBJ databases">
        <title>Updated reference genomes for cyclostephanoid diatoms.</title>
        <authorList>
            <person name="Roberts W.R."/>
            <person name="Alverson A.J."/>
        </authorList>
    </citation>
    <scope>NUCLEOTIDE SEQUENCE [LARGE SCALE GENOMIC DNA]</scope>
    <source>
        <strain evidence="1 2">AJA010-31</strain>
    </source>
</reference>
<keyword evidence="2" id="KW-1185">Reference proteome</keyword>
<dbReference type="AlphaFoldDB" id="A0ABD3PTZ7"/>
<dbReference type="EMBL" id="JALLPJ020000463">
    <property type="protein sequence ID" value="KAL3791472.1"/>
    <property type="molecule type" value="Genomic_DNA"/>
</dbReference>
<dbReference type="SUPFAM" id="SSF53335">
    <property type="entry name" value="S-adenosyl-L-methionine-dependent methyltransferases"/>
    <property type="match status" value="1"/>
</dbReference>
<dbReference type="Gene3D" id="3.40.50.150">
    <property type="entry name" value="Vaccinia Virus protein VP39"/>
    <property type="match status" value="1"/>
</dbReference>
<protein>
    <submittedName>
        <fullName evidence="1">Uncharacterized protein</fullName>
    </submittedName>
</protein>
<dbReference type="InterPro" id="IPR029063">
    <property type="entry name" value="SAM-dependent_MTases_sf"/>
</dbReference>
<organism evidence="1 2">
    <name type="scientific">Cyclotella atomus</name>
    <dbReference type="NCBI Taxonomy" id="382360"/>
    <lineage>
        <taxon>Eukaryota</taxon>
        <taxon>Sar</taxon>
        <taxon>Stramenopiles</taxon>
        <taxon>Ochrophyta</taxon>
        <taxon>Bacillariophyta</taxon>
        <taxon>Coscinodiscophyceae</taxon>
        <taxon>Thalassiosirophycidae</taxon>
        <taxon>Stephanodiscales</taxon>
        <taxon>Stephanodiscaceae</taxon>
        <taxon>Cyclotella</taxon>
    </lineage>
</organism>
<evidence type="ECO:0000313" key="1">
    <source>
        <dbReference type="EMBL" id="KAL3791472.1"/>
    </source>
</evidence>
<dbReference type="Proteomes" id="UP001530400">
    <property type="component" value="Unassembled WGS sequence"/>
</dbReference>
<evidence type="ECO:0000313" key="2">
    <source>
        <dbReference type="Proteomes" id="UP001530400"/>
    </source>
</evidence>